<sequence>MENGRRLLASLPSAGDAEKRSTDAGTTLPGPTAQLTQSLVTRICSTQSGRVAAMSTVGPSNSRPPVSGPPTTPAESMGVDEHVVVVGIKLWERCAQPPPQSLWSAPPSTHGLPQQPSPVSTDSSSTSYPLQSLHISLTGYFSQELTLDTLWTSPTNYVLGPLSRPALECGQVRQEAMHQAIHQSLVHPCFVPIVHTVFHTSVPSGIHMLN</sequence>
<feature type="region of interest" description="Disordered" evidence="1">
    <location>
        <begin position="52"/>
        <end position="78"/>
    </location>
</feature>
<organism evidence="2 3">
    <name type="scientific">Hydnum rufescens UP504</name>
    <dbReference type="NCBI Taxonomy" id="1448309"/>
    <lineage>
        <taxon>Eukaryota</taxon>
        <taxon>Fungi</taxon>
        <taxon>Dikarya</taxon>
        <taxon>Basidiomycota</taxon>
        <taxon>Agaricomycotina</taxon>
        <taxon>Agaricomycetes</taxon>
        <taxon>Cantharellales</taxon>
        <taxon>Hydnaceae</taxon>
        <taxon>Hydnum</taxon>
    </lineage>
</organism>
<accession>A0A9P6AJ72</accession>
<keyword evidence="3" id="KW-1185">Reference proteome</keyword>
<feature type="compositionally biased region" description="Low complexity" evidence="1">
    <location>
        <begin position="113"/>
        <end position="125"/>
    </location>
</feature>
<dbReference type="AlphaFoldDB" id="A0A9P6AJ72"/>
<dbReference type="Proteomes" id="UP000886523">
    <property type="component" value="Unassembled WGS sequence"/>
</dbReference>
<name>A0A9P6AJ72_9AGAM</name>
<comment type="caution">
    <text evidence="2">The sequence shown here is derived from an EMBL/GenBank/DDBJ whole genome shotgun (WGS) entry which is preliminary data.</text>
</comment>
<evidence type="ECO:0000313" key="2">
    <source>
        <dbReference type="EMBL" id="KAF9506832.1"/>
    </source>
</evidence>
<proteinExistence type="predicted"/>
<evidence type="ECO:0000256" key="1">
    <source>
        <dbReference type="SAM" id="MobiDB-lite"/>
    </source>
</evidence>
<feature type="region of interest" description="Disordered" evidence="1">
    <location>
        <begin position="99"/>
        <end position="125"/>
    </location>
</feature>
<protein>
    <submittedName>
        <fullName evidence="2">Uncharacterized protein</fullName>
    </submittedName>
</protein>
<gene>
    <name evidence="2" type="ORF">BS47DRAFT_1399119</name>
</gene>
<reference evidence="2" key="1">
    <citation type="journal article" date="2020" name="Nat. Commun.">
        <title>Large-scale genome sequencing of mycorrhizal fungi provides insights into the early evolution of symbiotic traits.</title>
        <authorList>
            <person name="Miyauchi S."/>
            <person name="Kiss E."/>
            <person name="Kuo A."/>
            <person name="Drula E."/>
            <person name="Kohler A."/>
            <person name="Sanchez-Garcia M."/>
            <person name="Morin E."/>
            <person name="Andreopoulos B."/>
            <person name="Barry K.W."/>
            <person name="Bonito G."/>
            <person name="Buee M."/>
            <person name="Carver A."/>
            <person name="Chen C."/>
            <person name="Cichocki N."/>
            <person name="Clum A."/>
            <person name="Culley D."/>
            <person name="Crous P.W."/>
            <person name="Fauchery L."/>
            <person name="Girlanda M."/>
            <person name="Hayes R.D."/>
            <person name="Keri Z."/>
            <person name="LaButti K."/>
            <person name="Lipzen A."/>
            <person name="Lombard V."/>
            <person name="Magnuson J."/>
            <person name="Maillard F."/>
            <person name="Murat C."/>
            <person name="Nolan M."/>
            <person name="Ohm R.A."/>
            <person name="Pangilinan J."/>
            <person name="Pereira M.F."/>
            <person name="Perotto S."/>
            <person name="Peter M."/>
            <person name="Pfister S."/>
            <person name="Riley R."/>
            <person name="Sitrit Y."/>
            <person name="Stielow J.B."/>
            <person name="Szollosi G."/>
            <person name="Zifcakova L."/>
            <person name="Stursova M."/>
            <person name="Spatafora J.W."/>
            <person name="Tedersoo L."/>
            <person name="Vaario L.M."/>
            <person name="Yamada A."/>
            <person name="Yan M."/>
            <person name="Wang P."/>
            <person name="Xu J."/>
            <person name="Bruns T."/>
            <person name="Baldrian P."/>
            <person name="Vilgalys R."/>
            <person name="Dunand C."/>
            <person name="Henrissat B."/>
            <person name="Grigoriev I.V."/>
            <person name="Hibbett D."/>
            <person name="Nagy L.G."/>
            <person name="Martin F.M."/>
        </authorList>
    </citation>
    <scope>NUCLEOTIDE SEQUENCE</scope>
    <source>
        <strain evidence="2">UP504</strain>
    </source>
</reference>
<dbReference type="EMBL" id="MU129097">
    <property type="protein sequence ID" value="KAF9506832.1"/>
    <property type="molecule type" value="Genomic_DNA"/>
</dbReference>
<evidence type="ECO:0000313" key="3">
    <source>
        <dbReference type="Proteomes" id="UP000886523"/>
    </source>
</evidence>
<feature type="region of interest" description="Disordered" evidence="1">
    <location>
        <begin position="1"/>
        <end position="32"/>
    </location>
</feature>